<comment type="caution">
    <text evidence="1">The sequence shown here is derived from an EMBL/GenBank/DDBJ whole genome shotgun (WGS) entry which is preliminary data.</text>
</comment>
<evidence type="ECO:0000313" key="1">
    <source>
        <dbReference type="EMBL" id="MZP28740.1"/>
    </source>
</evidence>
<accession>A0A845L2K6</accession>
<dbReference type="Proteomes" id="UP000463470">
    <property type="component" value="Unassembled WGS sequence"/>
</dbReference>
<keyword evidence="2" id="KW-1185">Reference proteome</keyword>
<dbReference type="AlphaFoldDB" id="A0A845L2K6"/>
<name>A0A845L2K6_9FIRM</name>
<protein>
    <submittedName>
        <fullName evidence="1">Uncharacterized protein</fullName>
    </submittedName>
</protein>
<dbReference type="InterPro" id="IPR036565">
    <property type="entry name" value="Mur-like_cat_sf"/>
</dbReference>
<evidence type="ECO:0000313" key="2">
    <source>
        <dbReference type="Proteomes" id="UP000463470"/>
    </source>
</evidence>
<proteinExistence type="predicted"/>
<organism evidence="1 2">
    <name type="scientific">Heliomicrobium undosum</name>
    <dbReference type="NCBI Taxonomy" id="121734"/>
    <lineage>
        <taxon>Bacteria</taxon>
        <taxon>Bacillati</taxon>
        <taxon>Bacillota</taxon>
        <taxon>Clostridia</taxon>
        <taxon>Eubacteriales</taxon>
        <taxon>Heliobacteriaceae</taxon>
        <taxon>Heliomicrobium</taxon>
    </lineage>
</organism>
<sequence>MTLHRWTAGLFTQLIPPNISVLMETRTDRLVIQAPTHRIAFQEPPVRLSNPVITVIPREPGGQRFRYRCGMSPVADVSATTIHYTTEGCQFNLFLQRPLHVLHGPTVSAGEWRTSIPILGSDALQGAIAAWTMAVLIGLPPDEAAKKLSLIRPPEGERQMVPLGPQSCHLLWDRGRDCASISELLTAVACHDFGAIHVMLLPPDPVTAAEWLALLSDWYDALGAPEVHIRLPRSVRFALPDWTIRIDNPQRFLMETLSRLSPEDLLLWVGPKPPIPLGDMEPQQTDRIFAGSPTLKTLAGALSPNYV</sequence>
<dbReference type="EMBL" id="WXEY01000002">
    <property type="protein sequence ID" value="MZP28740.1"/>
    <property type="molecule type" value="Genomic_DNA"/>
</dbReference>
<gene>
    <name evidence="1" type="ORF">GTO91_03320</name>
</gene>
<dbReference type="Gene3D" id="3.40.1190.10">
    <property type="entry name" value="Mur-like, catalytic domain"/>
    <property type="match status" value="1"/>
</dbReference>
<dbReference type="OrthoDB" id="9820177at2"/>
<dbReference type="GO" id="GO:0005524">
    <property type="term" value="F:ATP binding"/>
    <property type="evidence" value="ECO:0007669"/>
    <property type="project" value="InterPro"/>
</dbReference>
<dbReference type="RefSeq" id="WP_161254795.1">
    <property type="nucleotide sequence ID" value="NZ_WXEY01000002.1"/>
</dbReference>
<reference evidence="1 2" key="1">
    <citation type="submission" date="2020-01" db="EMBL/GenBank/DDBJ databases">
        <title>Whole-genome sequence of Heliobacterium undosum DSM 13378.</title>
        <authorList>
            <person name="Kyndt J.A."/>
            <person name="Meyer T.E."/>
        </authorList>
    </citation>
    <scope>NUCLEOTIDE SEQUENCE [LARGE SCALE GENOMIC DNA]</scope>
    <source>
        <strain evidence="1 2">DSM 13378</strain>
    </source>
</reference>